<proteinExistence type="inferred from homology"/>
<dbReference type="SUPFAM" id="SSF51735">
    <property type="entry name" value="NAD(P)-binding Rossmann-fold domains"/>
    <property type="match status" value="1"/>
</dbReference>
<dbReference type="PANTHER" id="PTHR42879:SF6">
    <property type="entry name" value="NADPH-DEPENDENT REDUCTASE BACG"/>
    <property type="match status" value="1"/>
</dbReference>
<dbReference type="PRINTS" id="PR00081">
    <property type="entry name" value="GDHRDH"/>
</dbReference>
<organism evidence="2">
    <name type="scientific">freshwater metagenome</name>
    <dbReference type="NCBI Taxonomy" id="449393"/>
    <lineage>
        <taxon>unclassified sequences</taxon>
        <taxon>metagenomes</taxon>
        <taxon>ecological metagenomes</taxon>
    </lineage>
</organism>
<evidence type="ECO:0000313" key="4">
    <source>
        <dbReference type="EMBL" id="CAB5007177.1"/>
    </source>
</evidence>
<sequence>MDLGIAGRRAAVACSSAGLGFEAALALANEGVRVAISGRDPGRLAAASDRLRSAGADVIPIRADVSDPQGATAFASSAAAELGGIDILIANAGGPPPGTFSTTTLDDYQAALNLNLLSTIAMCRAVVPDMQRAGWGRVVAITSIGARQPIGSLMASTTARAGVTGFLKVLATEVAPDGVTVNSLQPGVHATERLLSLPAPALDELVADTPTGTLGDPANFGAVVTFLCSHQARFLTGAGIPVDGGSSRALM</sequence>
<reference evidence="2" key="1">
    <citation type="submission" date="2020-05" db="EMBL/GenBank/DDBJ databases">
        <authorList>
            <person name="Chiriac C."/>
            <person name="Salcher M."/>
            <person name="Ghai R."/>
            <person name="Kavagutti S V."/>
        </authorList>
    </citation>
    <scope>NUCLEOTIDE SEQUENCE</scope>
</reference>
<dbReference type="EMBL" id="CAFABE010000003">
    <property type="protein sequence ID" value="CAB4816858.1"/>
    <property type="molecule type" value="Genomic_DNA"/>
</dbReference>
<evidence type="ECO:0000313" key="3">
    <source>
        <dbReference type="EMBL" id="CAB4873865.1"/>
    </source>
</evidence>
<dbReference type="EMBL" id="CAFBLT010000001">
    <property type="protein sequence ID" value="CAB4873865.1"/>
    <property type="molecule type" value="Genomic_DNA"/>
</dbReference>
<comment type="similarity">
    <text evidence="1">Belongs to the short-chain dehydrogenases/reductases (SDR) family.</text>
</comment>
<dbReference type="InterPro" id="IPR002347">
    <property type="entry name" value="SDR_fam"/>
</dbReference>
<dbReference type="EMBL" id="CAFBPM010000001">
    <property type="protein sequence ID" value="CAB5007177.1"/>
    <property type="molecule type" value="Genomic_DNA"/>
</dbReference>
<dbReference type="Pfam" id="PF13561">
    <property type="entry name" value="adh_short_C2"/>
    <property type="match status" value="1"/>
</dbReference>
<accession>A0A6J6ZCJ1</accession>
<evidence type="ECO:0000313" key="2">
    <source>
        <dbReference type="EMBL" id="CAB4816858.1"/>
    </source>
</evidence>
<dbReference type="InterPro" id="IPR050259">
    <property type="entry name" value="SDR"/>
</dbReference>
<protein>
    <submittedName>
        <fullName evidence="2">Unannotated protein</fullName>
    </submittedName>
</protein>
<dbReference type="InterPro" id="IPR036291">
    <property type="entry name" value="NAD(P)-bd_dom_sf"/>
</dbReference>
<evidence type="ECO:0000256" key="1">
    <source>
        <dbReference type="ARBA" id="ARBA00006484"/>
    </source>
</evidence>
<name>A0A6J6ZCJ1_9ZZZZ</name>
<gene>
    <name evidence="2" type="ORF">UFOPK3164_00130</name>
    <name evidence="3" type="ORF">UFOPK3427_00993</name>
    <name evidence="4" type="ORF">UFOPK4112_00092</name>
</gene>
<dbReference type="AlphaFoldDB" id="A0A6J6ZCJ1"/>
<dbReference type="Gene3D" id="3.40.50.720">
    <property type="entry name" value="NAD(P)-binding Rossmann-like Domain"/>
    <property type="match status" value="1"/>
</dbReference>
<dbReference type="PANTHER" id="PTHR42879">
    <property type="entry name" value="3-OXOACYL-(ACYL-CARRIER-PROTEIN) REDUCTASE"/>
    <property type="match status" value="1"/>
</dbReference>
<dbReference type="PRINTS" id="PR00080">
    <property type="entry name" value="SDRFAMILY"/>
</dbReference>